<evidence type="ECO:0000256" key="1">
    <source>
        <dbReference type="ARBA" id="ARBA00001096"/>
    </source>
</evidence>
<evidence type="ECO:0000256" key="2">
    <source>
        <dbReference type="ARBA" id="ARBA00005866"/>
    </source>
</evidence>
<dbReference type="GO" id="GO:0030246">
    <property type="term" value="F:carbohydrate binding"/>
    <property type="evidence" value="ECO:0007669"/>
    <property type="project" value="UniProtKB-UniRule"/>
</dbReference>
<dbReference type="AlphaFoldDB" id="A0A968GHF8"/>
<comment type="caution">
    <text evidence="6">The sequence shown here is derived from an EMBL/GenBank/DDBJ whole genome shotgun (WGS) entry which is preliminary data.</text>
</comment>
<dbReference type="GO" id="GO:0005975">
    <property type="term" value="P:carbohydrate metabolic process"/>
    <property type="evidence" value="ECO:0007669"/>
    <property type="project" value="InterPro"/>
</dbReference>
<feature type="active site" evidence="5">
    <location>
        <position position="156"/>
    </location>
</feature>
<evidence type="ECO:0000256" key="3">
    <source>
        <dbReference type="ARBA" id="ARBA00023235"/>
    </source>
</evidence>
<name>A0A968GHF8_9SPIO</name>
<evidence type="ECO:0000313" key="6">
    <source>
        <dbReference type="EMBL" id="NIZ47211.1"/>
    </source>
</evidence>
<reference evidence="6" key="1">
    <citation type="submission" date="2020-03" db="EMBL/GenBank/DDBJ databases">
        <title>Spirochaetal bacteria isolated from arthropods constitute a novel genus Entomospira genus novum within the order Spirochaetales.</title>
        <authorList>
            <person name="Grana-Miraglia L."/>
            <person name="Sikutova S."/>
            <person name="Fingerle V."/>
            <person name="Sing A."/>
            <person name="Castillo-Ramirez S."/>
            <person name="Margos G."/>
            <person name="Rudolf I."/>
        </authorList>
    </citation>
    <scope>NUCLEOTIDE SEQUENCE</scope>
    <source>
        <strain evidence="6">BR208</strain>
    </source>
</reference>
<dbReference type="InterPro" id="IPR025532">
    <property type="entry name" value="G6P_1-epimerase"/>
</dbReference>
<keyword evidence="7" id="KW-1185">Reference proteome</keyword>
<feature type="active site" evidence="5">
    <location>
        <position position="258"/>
    </location>
</feature>
<dbReference type="Gene3D" id="2.70.98.10">
    <property type="match status" value="1"/>
</dbReference>
<gene>
    <name evidence="6" type="ORF">HCT46_04690</name>
</gene>
<dbReference type="InterPro" id="IPR011013">
    <property type="entry name" value="Gal_mutarotase_sf_dom"/>
</dbReference>
<comment type="similarity">
    <text evidence="2 4">Belongs to the glucose-6-phosphate 1-epimerase family.</text>
</comment>
<dbReference type="PANTHER" id="PTHR11122:SF13">
    <property type="entry name" value="GLUCOSE-6-PHOSPHATE 1-EPIMERASE"/>
    <property type="match status" value="1"/>
</dbReference>
<dbReference type="PIRSF" id="PIRSF016020">
    <property type="entry name" value="PHexose_mutarotase"/>
    <property type="match status" value="1"/>
</dbReference>
<keyword evidence="3 4" id="KW-0413">Isomerase</keyword>
<dbReference type="Proteomes" id="UP000752013">
    <property type="component" value="Unassembled WGS sequence"/>
</dbReference>
<dbReference type="PANTHER" id="PTHR11122">
    <property type="entry name" value="APOSPORY-ASSOCIATED PROTEIN C-RELATED"/>
    <property type="match status" value="1"/>
</dbReference>
<protein>
    <recommendedName>
        <fullName evidence="4">Putative glucose-6-phosphate 1-epimerase</fullName>
        <ecNumber evidence="4">5.1.3.15</ecNumber>
    </recommendedName>
</protein>
<dbReference type="Pfam" id="PF01263">
    <property type="entry name" value="Aldose_epim"/>
    <property type="match status" value="1"/>
</dbReference>
<organism evidence="6 7">
    <name type="scientific">Entomospira nematocerorum</name>
    <dbReference type="NCBI Taxonomy" id="2719987"/>
    <lineage>
        <taxon>Bacteria</taxon>
        <taxon>Pseudomonadati</taxon>
        <taxon>Spirochaetota</taxon>
        <taxon>Spirochaetia</taxon>
        <taxon>Spirochaetales</taxon>
        <taxon>Spirochaetaceae</taxon>
        <taxon>Entomospira</taxon>
    </lineage>
</organism>
<evidence type="ECO:0000313" key="7">
    <source>
        <dbReference type="Proteomes" id="UP000752013"/>
    </source>
</evidence>
<dbReference type="InterPro" id="IPR014718">
    <property type="entry name" value="GH-type_carb-bd"/>
</dbReference>
<dbReference type="SUPFAM" id="SSF74650">
    <property type="entry name" value="Galactose mutarotase-like"/>
    <property type="match status" value="1"/>
</dbReference>
<dbReference type="EC" id="5.1.3.15" evidence="4"/>
<proteinExistence type="inferred from homology"/>
<dbReference type="RefSeq" id="WP_167703632.1">
    <property type="nucleotide sequence ID" value="NZ_CP118168.1"/>
</dbReference>
<sequence length="281" mass="31942">MIKEFQTGGQQFIQLENTDYEVLISGYGAQVLALQPKNDSADWLWLSDQSPLEVGKAVRGGIPICWPNFGNDPDGKLPKHGFARLQNWRLKGEQEKERDQSVAVSFILRDNAFSRQYWPYAFELEMAIRLTRQGLECELTTTNRDVVPFYYSEAFHPYFHVSHIKNIQVYGLDGCTYLVDGSGESGIWHDDTSCDAIHDNTFFNVESSLRLEDKEWGRSLSLEKCGASDWIIWNPHVQGAKEIKDMADDSYASMVCVEPATSKKVEILPGDSATMRMVLRI</sequence>
<evidence type="ECO:0000256" key="5">
    <source>
        <dbReference type="PIRSR" id="PIRSR016020-1"/>
    </source>
</evidence>
<accession>A0A968GHF8</accession>
<comment type="catalytic activity">
    <reaction evidence="1">
        <text>alpha-D-glucose 6-phosphate = beta-D-glucose 6-phosphate</text>
        <dbReference type="Rhea" id="RHEA:16249"/>
        <dbReference type="ChEBI" id="CHEBI:58225"/>
        <dbReference type="ChEBI" id="CHEBI:58247"/>
        <dbReference type="EC" id="5.1.3.15"/>
    </reaction>
</comment>
<dbReference type="GO" id="GO:0047938">
    <property type="term" value="F:glucose-6-phosphate 1-epimerase activity"/>
    <property type="evidence" value="ECO:0007669"/>
    <property type="project" value="UniProtKB-UniRule"/>
</dbReference>
<evidence type="ECO:0000256" key="4">
    <source>
        <dbReference type="PIRNR" id="PIRNR016020"/>
    </source>
</evidence>
<dbReference type="InterPro" id="IPR008183">
    <property type="entry name" value="Aldose_1/G6P_1-epimerase"/>
</dbReference>
<dbReference type="CDD" id="cd09020">
    <property type="entry name" value="D-hex-6-P-epi_like"/>
    <property type="match status" value="1"/>
</dbReference>
<dbReference type="EMBL" id="JAATLK010000001">
    <property type="protein sequence ID" value="NIZ47211.1"/>
    <property type="molecule type" value="Genomic_DNA"/>
</dbReference>